<reference evidence="1 2" key="1">
    <citation type="journal article" date="2018" name="Mol. Biol. Evol.">
        <title>Broad Genomic Sampling Reveals a Smut Pathogenic Ancestry of the Fungal Clade Ustilaginomycotina.</title>
        <authorList>
            <person name="Kijpornyongpan T."/>
            <person name="Mondo S.J."/>
            <person name="Barry K."/>
            <person name="Sandor L."/>
            <person name="Lee J."/>
            <person name="Lipzen A."/>
            <person name="Pangilinan J."/>
            <person name="LaButti K."/>
            <person name="Hainaut M."/>
            <person name="Henrissat B."/>
            <person name="Grigoriev I.V."/>
            <person name="Spatafora J.W."/>
            <person name="Aime M.C."/>
        </authorList>
    </citation>
    <scope>NUCLEOTIDE SEQUENCE [LARGE SCALE GENOMIC DNA]</scope>
    <source>
        <strain evidence="1 2">MCA 5214</strain>
    </source>
</reference>
<dbReference type="STRING" id="1569628.A0A316UNK5"/>
<dbReference type="CDD" id="cd06558">
    <property type="entry name" value="crotonase-like"/>
    <property type="match status" value="1"/>
</dbReference>
<accession>A0A316UNK5</accession>
<dbReference type="RefSeq" id="XP_025360105.1">
    <property type="nucleotide sequence ID" value="XM_025504569.1"/>
</dbReference>
<dbReference type="InterPro" id="IPR029045">
    <property type="entry name" value="ClpP/crotonase-like_dom_sf"/>
</dbReference>
<name>A0A316UNK5_9BASI</name>
<dbReference type="GeneID" id="37026392"/>
<dbReference type="Pfam" id="PF00378">
    <property type="entry name" value="ECH_1"/>
    <property type="match status" value="2"/>
</dbReference>
<dbReference type="PANTHER" id="PTHR11941">
    <property type="entry name" value="ENOYL-COA HYDRATASE-RELATED"/>
    <property type="match status" value="1"/>
</dbReference>
<sequence>MPRTPPPPRDPPKVGPHLLLSQPIPHVLHLTLNRPQAMNSMTDSLEKDLRATLKWFEANTSLWVLVLSGSGKAFCAGQDLKEWLEKPKLSAQRSRATGNVPLQHEKDNAAMLHRMKDLGGFGGLSTRKSNKPMIVAVDGLAMGGGMEIVVNMDIVVATSRARFSLPEVCRSVVAAQGGIPRLMSIAGPQLAAEMLLTGRIISAQEGYERFGFINALVDVDKAATPEDGQACALEKALEYAQLIVDNSPEAVQVTKRAMRLARDGVDESVYKSAGGIASRALYAGKNISEGLTAFKEKRKPRWFDPPAIKSKL</sequence>
<dbReference type="SUPFAM" id="SSF52096">
    <property type="entry name" value="ClpP/crotonase"/>
    <property type="match status" value="1"/>
</dbReference>
<dbReference type="GO" id="GO:0006635">
    <property type="term" value="P:fatty acid beta-oxidation"/>
    <property type="evidence" value="ECO:0007669"/>
    <property type="project" value="TreeGrafter"/>
</dbReference>
<proteinExistence type="predicted"/>
<evidence type="ECO:0000313" key="1">
    <source>
        <dbReference type="EMBL" id="PWN25493.1"/>
    </source>
</evidence>
<dbReference type="GO" id="GO:0005739">
    <property type="term" value="C:mitochondrion"/>
    <property type="evidence" value="ECO:0007669"/>
    <property type="project" value="TreeGrafter"/>
</dbReference>
<dbReference type="AlphaFoldDB" id="A0A316UNK5"/>
<organism evidence="1 2">
    <name type="scientific">Jaminaea rosea</name>
    <dbReference type="NCBI Taxonomy" id="1569628"/>
    <lineage>
        <taxon>Eukaryota</taxon>
        <taxon>Fungi</taxon>
        <taxon>Dikarya</taxon>
        <taxon>Basidiomycota</taxon>
        <taxon>Ustilaginomycotina</taxon>
        <taxon>Exobasidiomycetes</taxon>
        <taxon>Microstromatales</taxon>
        <taxon>Microstromatales incertae sedis</taxon>
        <taxon>Jaminaea</taxon>
    </lineage>
</organism>
<gene>
    <name evidence="1" type="ORF">BDZ90DRAFT_223259</name>
</gene>
<protein>
    <submittedName>
        <fullName evidence="1">ClpP/crotonase</fullName>
    </submittedName>
</protein>
<keyword evidence="2" id="KW-1185">Reference proteome</keyword>
<dbReference type="InterPro" id="IPR001753">
    <property type="entry name" value="Enoyl-CoA_hydra/iso"/>
</dbReference>
<dbReference type="EMBL" id="KZ819675">
    <property type="protein sequence ID" value="PWN25493.1"/>
    <property type="molecule type" value="Genomic_DNA"/>
</dbReference>
<dbReference type="Proteomes" id="UP000245884">
    <property type="component" value="Unassembled WGS sequence"/>
</dbReference>
<dbReference type="OrthoDB" id="2139957at2759"/>
<dbReference type="PANTHER" id="PTHR11941:SF158">
    <property type="entry name" value="ENOYL-COA HYDRATASE (AFU_ORTHOLOGUE AFUA_2G10650)"/>
    <property type="match status" value="1"/>
</dbReference>
<dbReference type="Gene3D" id="3.90.226.10">
    <property type="entry name" value="2-enoyl-CoA Hydratase, Chain A, domain 1"/>
    <property type="match status" value="1"/>
</dbReference>
<evidence type="ECO:0000313" key="2">
    <source>
        <dbReference type="Proteomes" id="UP000245884"/>
    </source>
</evidence>